<reference evidence="2" key="1">
    <citation type="submission" date="2018-05" db="EMBL/GenBank/DDBJ databases">
        <title>Draft genome of Mucuna pruriens seed.</title>
        <authorList>
            <person name="Nnadi N.E."/>
            <person name="Vos R."/>
            <person name="Hasami M.H."/>
            <person name="Devisetty U.K."/>
            <person name="Aguiy J.C."/>
        </authorList>
    </citation>
    <scope>NUCLEOTIDE SEQUENCE [LARGE SCALE GENOMIC DNA]</scope>
    <source>
        <strain evidence="2">JCA_2017</strain>
    </source>
</reference>
<protein>
    <submittedName>
        <fullName evidence="2">Uncharacterized protein</fullName>
    </submittedName>
</protein>
<sequence length="61" mass="6663">MPPPGDSPSLEDMKPRSTNTESKPDADSQAAQQARPIPIPFPSRTLSTRKPKSDEELLKSC</sequence>
<proteinExistence type="predicted"/>
<gene>
    <name evidence="2" type="ORF">CR513_18765</name>
</gene>
<feature type="region of interest" description="Disordered" evidence="1">
    <location>
        <begin position="1"/>
        <end position="61"/>
    </location>
</feature>
<keyword evidence="3" id="KW-1185">Reference proteome</keyword>
<evidence type="ECO:0000313" key="3">
    <source>
        <dbReference type="Proteomes" id="UP000257109"/>
    </source>
</evidence>
<feature type="compositionally biased region" description="Basic and acidic residues" evidence="1">
    <location>
        <begin position="51"/>
        <end position="61"/>
    </location>
</feature>
<feature type="non-terminal residue" evidence="2">
    <location>
        <position position="1"/>
    </location>
</feature>
<organism evidence="2 3">
    <name type="scientific">Mucuna pruriens</name>
    <name type="common">Velvet bean</name>
    <name type="synonym">Dolichos pruriens</name>
    <dbReference type="NCBI Taxonomy" id="157652"/>
    <lineage>
        <taxon>Eukaryota</taxon>
        <taxon>Viridiplantae</taxon>
        <taxon>Streptophyta</taxon>
        <taxon>Embryophyta</taxon>
        <taxon>Tracheophyta</taxon>
        <taxon>Spermatophyta</taxon>
        <taxon>Magnoliopsida</taxon>
        <taxon>eudicotyledons</taxon>
        <taxon>Gunneridae</taxon>
        <taxon>Pentapetalae</taxon>
        <taxon>rosids</taxon>
        <taxon>fabids</taxon>
        <taxon>Fabales</taxon>
        <taxon>Fabaceae</taxon>
        <taxon>Papilionoideae</taxon>
        <taxon>50 kb inversion clade</taxon>
        <taxon>NPAAA clade</taxon>
        <taxon>indigoferoid/millettioid clade</taxon>
        <taxon>Phaseoleae</taxon>
        <taxon>Mucuna</taxon>
    </lineage>
</organism>
<dbReference type="EMBL" id="QJKJ01003474">
    <property type="protein sequence ID" value="RDX98327.1"/>
    <property type="molecule type" value="Genomic_DNA"/>
</dbReference>
<name>A0A371H6B5_MUCPR</name>
<dbReference type="OrthoDB" id="1750494at2759"/>
<comment type="caution">
    <text evidence="2">The sequence shown here is derived from an EMBL/GenBank/DDBJ whole genome shotgun (WGS) entry which is preliminary data.</text>
</comment>
<evidence type="ECO:0000313" key="2">
    <source>
        <dbReference type="EMBL" id="RDX98327.1"/>
    </source>
</evidence>
<dbReference type="AlphaFoldDB" id="A0A371H6B5"/>
<accession>A0A371H6B5</accession>
<evidence type="ECO:0000256" key="1">
    <source>
        <dbReference type="SAM" id="MobiDB-lite"/>
    </source>
</evidence>
<dbReference type="Proteomes" id="UP000257109">
    <property type="component" value="Unassembled WGS sequence"/>
</dbReference>